<dbReference type="Pfam" id="PF07707">
    <property type="entry name" value="BACK"/>
    <property type="match status" value="1"/>
</dbReference>
<name>A0A5B7KAD9_PORTR</name>
<proteinExistence type="predicted"/>
<reference evidence="2 3" key="1">
    <citation type="submission" date="2019-05" db="EMBL/GenBank/DDBJ databases">
        <title>Another draft genome of Portunus trituberculatus and its Hox gene families provides insights of decapod evolution.</title>
        <authorList>
            <person name="Jeong J.-H."/>
            <person name="Song I."/>
            <person name="Kim S."/>
            <person name="Choi T."/>
            <person name="Kim D."/>
            <person name="Ryu S."/>
            <person name="Kim W."/>
        </authorList>
    </citation>
    <scope>NUCLEOTIDE SEQUENCE [LARGE SCALE GENOMIC DNA]</scope>
    <source>
        <tissue evidence="2">Muscle</tissue>
    </source>
</reference>
<dbReference type="EMBL" id="VSRR010130292">
    <property type="protein sequence ID" value="MPD02188.1"/>
    <property type="molecule type" value="Genomic_DNA"/>
</dbReference>
<accession>A0A5B7KAD9</accession>
<gene>
    <name evidence="2" type="ORF">E2C01_097752</name>
</gene>
<dbReference type="OrthoDB" id="6621423at2759"/>
<dbReference type="Gene3D" id="1.25.40.420">
    <property type="match status" value="1"/>
</dbReference>
<sequence>MESNKLAVNVACLVGRYKVKALHPICLECCDVPSQWLDNILKRDTVLEVYNAAYILKNTLLVTKCLQLLLTCADQVLASPQVCCLAEDAFTFLLGHSLCVKSEAVILNAAIAW</sequence>
<evidence type="ECO:0000313" key="2">
    <source>
        <dbReference type="EMBL" id="MPD02188.1"/>
    </source>
</evidence>
<dbReference type="Proteomes" id="UP000324222">
    <property type="component" value="Unassembled WGS sequence"/>
</dbReference>
<evidence type="ECO:0000313" key="3">
    <source>
        <dbReference type="Proteomes" id="UP000324222"/>
    </source>
</evidence>
<organism evidence="2 3">
    <name type="scientific">Portunus trituberculatus</name>
    <name type="common">Swimming crab</name>
    <name type="synonym">Neptunus trituberculatus</name>
    <dbReference type="NCBI Taxonomy" id="210409"/>
    <lineage>
        <taxon>Eukaryota</taxon>
        <taxon>Metazoa</taxon>
        <taxon>Ecdysozoa</taxon>
        <taxon>Arthropoda</taxon>
        <taxon>Crustacea</taxon>
        <taxon>Multicrustacea</taxon>
        <taxon>Malacostraca</taxon>
        <taxon>Eumalacostraca</taxon>
        <taxon>Eucarida</taxon>
        <taxon>Decapoda</taxon>
        <taxon>Pleocyemata</taxon>
        <taxon>Brachyura</taxon>
        <taxon>Eubrachyura</taxon>
        <taxon>Portunoidea</taxon>
        <taxon>Portunidae</taxon>
        <taxon>Portuninae</taxon>
        <taxon>Portunus</taxon>
    </lineage>
</organism>
<protein>
    <recommendedName>
        <fullName evidence="1">BACK domain-containing protein</fullName>
    </recommendedName>
</protein>
<dbReference type="AlphaFoldDB" id="A0A5B7KAD9"/>
<evidence type="ECO:0000259" key="1">
    <source>
        <dbReference type="Pfam" id="PF07707"/>
    </source>
</evidence>
<keyword evidence="3" id="KW-1185">Reference proteome</keyword>
<feature type="domain" description="BACK" evidence="1">
    <location>
        <begin position="46"/>
        <end position="113"/>
    </location>
</feature>
<dbReference type="InterPro" id="IPR011705">
    <property type="entry name" value="BACK"/>
</dbReference>
<comment type="caution">
    <text evidence="2">The sequence shown here is derived from an EMBL/GenBank/DDBJ whole genome shotgun (WGS) entry which is preliminary data.</text>
</comment>